<dbReference type="PROSITE" id="PS51257">
    <property type="entry name" value="PROKAR_LIPOPROTEIN"/>
    <property type="match status" value="1"/>
</dbReference>
<evidence type="ECO:0000259" key="12">
    <source>
        <dbReference type="PROSITE" id="PS51767"/>
    </source>
</evidence>
<keyword evidence="5 9" id="KW-0378">Hydrolase</keyword>
<dbReference type="InterPro" id="IPR008138">
    <property type="entry name" value="SapB_2"/>
</dbReference>
<feature type="chain" id="PRO_5012264774" description="Peptidase A1 domain-containing protein" evidence="10">
    <location>
        <begin position="20"/>
        <end position="521"/>
    </location>
</feature>
<dbReference type="GO" id="GO:0006508">
    <property type="term" value="P:proteolysis"/>
    <property type="evidence" value="ECO:0007669"/>
    <property type="project" value="UniProtKB-KW"/>
</dbReference>
<dbReference type="InterPro" id="IPR033121">
    <property type="entry name" value="PEPTIDASE_A1"/>
</dbReference>
<keyword evidence="2 9" id="KW-0645">Protease</keyword>
<dbReference type="GO" id="GO:0006629">
    <property type="term" value="P:lipid metabolic process"/>
    <property type="evidence" value="ECO:0007669"/>
    <property type="project" value="InterPro"/>
</dbReference>
<feature type="disulfide bond" evidence="8">
    <location>
        <begin position="93"/>
        <end position="100"/>
    </location>
</feature>
<dbReference type="InterPro" id="IPR011001">
    <property type="entry name" value="Saposin-like"/>
</dbReference>
<dbReference type="FunFam" id="2.40.70.10:FF:000044">
    <property type="entry name" value="Lysosomal aspartic protease"/>
    <property type="match status" value="1"/>
</dbReference>
<keyword evidence="14" id="KW-1185">Reference proteome</keyword>
<evidence type="ECO:0000256" key="1">
    <source>
        <dbReference type="ARBA" id="ARBA00007447"/>
    </source>
</evidence>
<feature type="domain" description="Saposin B-type" evidence="11">
    <location>
        <begin position="291"/>
        <end position="330"/>
    </location>
</feature>
<organism evidence="13 14">
    <name type="scientific">Chlamydomonas eustigma</name>
    <dbReference type="NCBI Taxonomy" id="1157962"/>
    <lineage>
        <taxon>Eukaryota</taxon>
        <taxon>Viridiplantae</taxon>
        <taxon>Chlorophyta</taxon>
        <taxon>core chlorophytes</taxon>
        <taxon>Chlorophyceae</taxon>
        <taxon>CS clade</taxon>
        <taxon>Chlamydomonadales</taxon>
        <taxon>Chlamydomonadaceae</taxon>
        <taxon>Chlamydomonas</taxon>
    </lineage>
</organism>
<evidence type="ECO:0000256" key="9">
    <source>
        <dbReference type="RuleBase" id="RU000454"/>
    </source>
</evidence>
<dbReference type="InterPro" id="IPR001969">
    <property type="entry name" value="Aspartic_peptidase_AS"/>
</dbReference>
<keyword evidence="7" id="KW-0325">Glycoprotein</keyword>
<keyword evidence="4 9" id="KW-0064">Aspartyl protease</keyword>
<feature type="domain" description="Saposin B-type" evidence="11">
    <location>
        <begin position="391"/>
        <end position="483"/>
    </location>
</feature>
<evidence type="ECO:0000256" key="8">
    <source>
        <dbReference type="PIRSR" id="PIRSR601461-2"/>
    </source>
</evidence>
<dbReference type="FunFam" id="2.40.70.10:FF:000009">
    <property type="entry name" value="Aspartic proteinase A1"/>
    <property type="match status" value="1"/>
</dbReference>
<dbReference type="SUPFAM" id="SSF50630">
    <property type="entry name" value="Acid proteases"/>
    <property type="match status" value="1"/>
</dbReference>
<dbReference type="PRINTS" id="PR00792">
    <property type="entry name" value="PEPSIN"/>
</dbReference>
<protein>
    <recommendedName>
        <fullName evidence="15">Peptidase A1 domain-containing protein</fullName>
    </recommendedName>
</protein>
<keyword evidence="6 8" id="KW-1015">Disulfide bond</keyword>
<comment type="caution">
    <text evidence="13">The sequence shown here is derived from an EMBL/GenBank/DDBJ whole genome shotgun (WGS) entry which is preliminary data.</text>
</comment>
<dbReference type="Pfam" id="PF00026">
    <property type="entry name" value="Asp"/>
    <property type="match status" value="2"/>
</dbReference>
<dbReference type="PROSITE" id="PS51767">
    <property type="entry name" value="PEPTIDASE_A1"/>
    <property type="match status" value="1"/>
</dbReference>
<accession>A0A250WQB9</accession>
<evidence type="ECO:0000259" key="11">
    <source>
        <dbReference type="PROSITE" id="PS50015"/>
    </source>
</evidence>
<dbReference type="Proteomes" id="UP000232323">
    <property type="component" value="Unassembled WGS sequence"/>
</dbReference>
<comment type="similarity">
    <text evidence="1 9">Belongs to the peptidase A1 family.</text>
</comment>
<evidence type="ECO:0000256" key="3">
    <source>
        <dbReference type="ARBA" id="ARBA00022729"/>
    </source>
</evidence>
<proteinExistence type="inferred from homology"/>
<dbReference type="PANTHER" id="PTHR47966">
    <property type="entry name" value="BETA-SITE APP-CLEAVING ENZYME, ISOFORM A-RELATED"/>
    <property type="match status" value="1"/>
</dbReference>
<dbReference type="InterPro" id="IPR008139">
    <property type="entry name" value="SaposinB_dom"/>
</dbReference>
<evidence type="ECO:0000256" key="2">
    <source>
        <dbReference type="ARBA" id="ARBA00022670"/>
    </source>
</evidence>
<dbReference type="SUPFAM" id="SSF47862">
    <property type="entry name" value="Saposin"/>
    <property type="match status" value="1"/>
</dbReference>
<dbReference type="STRING" id="1157962.A0A250WQB9"/>
<evidence type="ECO:0000256" key="10">
    <source>
        <dbReference type="SAM" id="SignalP"/>
    </source>
</evidence>
<dbReference type="Gene3D" id="2.40.70.10">
    <property type="entry name" value="Acid Proteases"/>
    <property type="match status" value="2"/>
</dbReference>
<dbReference type="Gene3D" id="1.10.225.10">
    <property type="entry name" value="Saposin-like"/>
    <property type="match status" value="1"/>
</dbReference>
<dbReference type="EMBL" id="BEGY01000002">
    <property type="protein sequence ID" value="GAX73045.1"/>
    <property type="molecule type" value="Genomic_DNA"/>
</dbReference>
<dbReference type="OrthoDB" id="771136at2759"/>
<dbReference type="PROSITE" id="PS00141">
    <property type="entry name" value="ASP_PROTEASE"/>
    <property type="match status" value="2"/>
</dbReference>
<evidence type="ECO:0000256" key="5">
    <source>
        <dbReference type="ARBA" id="ARBA00022801"/>
    </source>
</evidence>
<dbReference type="AlphaFoldDB" id="A0A250WQB9"/>
<dbReference type="InterPro" id="IPR021109">
    <property type="entry name" value="Peptidase_aspartic_dom_sf"/>
</dbReference>
<keyword evidence="3 10" id="KW-0732">Signal</keyword>
<sequence>MREFIFIASVLSAIAISSCSPFRVTLNKAKLTTLSSKSHRPYLKGLVGESSIPLNNFLDAQYYGEIALGTPKQKFQVIFDTGSSNLWVPSAKCALFNIACRLHHKYDASKSTTYKANGTKFEIQYGTGSLSGFISEDSLDFGGVQVDGQGFAEAINEPGLTFVAAKFDGILGLGYPTISVQHVVPPFTNMVEKGLLAEPVFSFWLNRDPDALNGGELLLGGVDPSHFTGEHTWAPVTRKGYWQFDMQSIQVGKQALCAKGCIAIADSGTSLIAGPSEEVYGINKAIGASSAIAMQCKGLVKEYLPLIMQAIQDMPLDEICASIGLCSKASEMQRIQVARRQLLEESYARGYIPKIKPANMESSPSTVTLPGWDKLAAAASQAAGSNTVRGGGAVCDFCEAAVQYIKIALQSNSTIDQISEAVGQLCDSAFAGLDSGPAMVECEKLATMPDVAITIQGRAFTLKPHQYVLKVDAQGTSQCISGFMGLDVPAGPLWILGDIFLGAYHTVFDYGNNRVGFADAV</sequence>
<name>A0A250WQB9_9CHLO</name>
<evidence type="ECO:0000256" key="4">
    <source>
        <dbReference type="ARBA" id="ARBA00022750"/>
    </source>
</evidence>
<feature type="domain" description="Peptidase A1" evidence="12">
    <location>
        <begin position="62"/>
        <end position="518"/>
    </location>
</feature>
<dbReference type="PROSITE" id="PS50015">
    <property type="entry name" value="SAP_B"/>
    <property type="match status" value="2"/>
</dbReference>
<dbReference type="GO" id="GO:0004190">
    <property type="term" value="F:aspartic-type endopeptidase activity"/>
    <property type="evidence" value="ECO:0007669"/>
    <property type="project" value="UniProtKB-KW"/>
</dbReference>
<evidence type="ECO:0000256" key="6">
    <source>
        <dbReference type="ARBA" id="ARBA00023157"/>
    </source>
</evidence>
<gene>
    <name evidence="13" type="ORF">CEUSTIGMA_g498.t1</name>
</gene>
<dbReference type="PANTHER" id="PTHR47966:SF51">
    <property type="entry name" value="BETA-SITE APP-CLEAVING ENZYME, ISOFORM A-RELATED"/>
    <property type="match status" value="1"/>
</dbReference>
<evidence type="ECO:0000256" key="7">
    <source>
        <dbReference type="ARBA" id="ARBA00023180"/>
    </source>
</evidence>
<evidence type="ECO:0000313" key="14">
    <source>
        <dbReference type="Proteomes" id="UP000232323"/>
    </source>
</evidence>
<feature type="disulfide bond" evidence="8">
    <location>
        <begin position="442"/>
        <end position="479"/>
    </location>
</feature>
<evidence type="ECO:0000313" key="13">
    <source>
        <dbReference type="EMBL" id="GAX73045.1"/>
    </source>
</evidence>
<reference evidence="13 14" key="1">
    <citation type="submission" date="2017-08" db="EMBL/GenBank/DDBJ databases">
        <title>Acidophilic green algal genome provides insights into adaptation to an acidic environment.</title>
        <authorList>
            <person name="Hirooka S."/>
            <person name="Hirose Y."/>
            <person name="Kanesaki Y."/>
            <person name="Higuchi S."/>
            <person name="Fujiwara T."/>
            <person name="Onuma R."/>
            <person name="Era A."/>
            <person name="Ohbayashi R."/>
            <person name="Uzuka A."/>
            <person name="Nozaki H."/>
            <person name="Yoshikawa H."/>
            <person name="Miyagishima S.Y."/>
        </authorList>
    </citation>
    <scope>NUCLEOTIDE SEQUENCE [LARGE SCALE GENOMIC DNA]</scope>
    <source>
        <strain evidence="13 14">NIES-2499</strain>
    </source>
</reference>
<evidence type="ECO:0008006" key="15">
    <source>
        <dbReference type="Google" id="ProtNLM"/>
    </source>
</evidence>
<feature type="signal peptide" evidence="10">
    <location>
        <begin position="1"/>
        <end position="19"/>
    </location>
</feature>
<dbReference type="Pfam" id="PF03489">
    <property type="entry name" value="SapB_2"/>
    <property type="match status" value="1"/>
</dbReference>
<dbReference type="InterPro" id="IPR001461">
    <property type="entry name" value="Aspartic_peptidase_A1"/>
</dbReference>